<dbReference type="AlphaFoldDB" id="A0A450X442"/>
<gene>
    <name evidence="1" type="ORF">BECKLPF1236A_GA0070988_1001510</name>
    <name evidence="2" type="ORF">BECKLPF1236C_GA0070990_1001012</name>
</gene>
<organism evidence="2">
    <name type="scientific">Candidatus Kentrum sp. LPFa</name>
    <dbReference type="NCBI Taxonomy" id="2126335"/>
    <lineage>
        <taxon>Bacteria</taxon>
        <taxon>Pseudomonadati</taxon>
        <taxon>Pseudomonadota</taxon>
        <taxon>Gammaproteobacteria</taxon>
        <taxon>Candidatus Kentrum</taxon>
    </lineage>
</organism>
<name>A0A450X442_9GAMM</name>
<evidence type="ECO:0000313" key="2">
    <source>
        <dbReference type="EMBL" id="VFK24079.1"/>
    </source>
</evidence>
<protein>
    <submittedName>
        <fullName evidence="2">Uncharacterized protein</fullName>
    </submittedName>
</protein>
<dbReference type="EMBL" id="CAADFM010000015">
    <property type="protein sequence ID" value="VFK08252.1"/>
    <property type="molecule type" value="Genomic_DNA"/>
</dbReference>
<reference evidence="2" key="1">
    <citation type="submission" date="2019-02" db="EMBL/GenBank/DDBJ databases">
        <authorList>
            <person name="Gruber-Vodicka R. H."/>
            <person name="Seah K. B. B."/>
        </authorList>
    </citation>
    <scope>NUCLEOTIDE SEQUENCE</scope>
    <source>
        <strain evidence="1">BECK_S312</strain>
        <strain evidence="2">BECK_S426</strain>
    </source>
</reference>
<proteinExistence type="predicted"/>
<sequence length="192" mass="20870">MDALRLSTLRLIAECDTATERAEEALAIAEQGGLSLLSIALDRLTLARAALYKTLLAADSQRAMEIPEPDQQAMAQAVEALREAGTTHHLPRGLLTRSWFRTVTGDEAGAETDLAEAWTIAEGGPMPLFQADILLTRARLFFPQDPAGARADLLKARQLIDEHGYHRRDGELADAEAWLGRIGKEGARGGEE</sequence>
<accession>A0A450X442</accession>
<dbReference type="EMBL" id="CAADFP010000010">
    <property type="protein sequence ID" value="VFK24079.1"/>
    <property type="molecule type" value="Genomic_DNA"/>
</dbReference>
<evidence type="ECO:0000313" key="1">
    <source>
        <dbReference type="EMBL" id="VFK08252.1"/>
    </source>
</evidence>